<dbReference type="RefSeq" id="WP_167674151.1">
    <property type="nucleotide sequence ID" value="NZ_JAATJS010000007.1"/>
</dbReference>
<evidence type="ECO:0000313" key="2">
    <source>
        <dbReference type="EMBL" id="NIX78237.1"/>
    </source>
</evidence>
<dbReference type="Gene3D" id="3.50.50.60">
    <property type="entry name" value="FAD/NAD(P)-binding domain"/>
    <property type="match status" value="2"/>
</dbReference>
<comment type="caution">
    <text evidence="2">The sequence shown here is derived from an EMBL/GenBank/DDBJ whole genome shotgun (WGS) entry which is preliminary data.</text>
</comment>
<accession>A0ABX0VI92</accession>
<feature type="domain" description="Amine oxidase" evidence="1">
    <location>
        <begin position="13"/>
        <end position="411"/>
    </location>
</feature>
<dbReference type="InterPro" id="IPR036188">
    <property type="entry name" value="FAD/NAD-bd_sf"/>
</dbReference>
<dbReference type="Gene3D" id="3.90.660.10">
    <property type="match status" value="1"/>
</dbReference>
<keyword evidence="3" id="KW-1185">Reference proteome</keyword>
<evidence type="ECO:0000259" key="1">
    <source>
        <dbReference type="Pfam" id="PF01593"/>
    </source>
</evidence>
<dbReference type="NCBIfam" id="TIGR03467">
    <property type="entry name" value="HpnE"/>
    <property type="match status" value="1"/>
</dbReference>
<dbReference type="PANTHER" id="PTHR42923:SF47">
    <property type="entry name" value="BLR3003 PROTEIN"/>
    <property type="match status" value="1"/>
</dbReference>
<dbReference type="InterPro" id="IPR050464">
    <property type="entry name" value="Zeta_carotene_desat/Oxidored"/>
</dbReference>
<dbReference type="Proteomes" id="UP000707352">
    <property type="component" value="Unassembled WGS sequence"/>
</dbReference>
<dbReference type="PANTHER" id="PTHR42923">
    <property type="entry name" value="PROTOPORPHYRINOGEN OXIDASE"/>
    <property type="match status" value="1"/>
</dbReference>
<gene>
    <name evidence="2" type="ORF">HB375_16710</name>
</gene>
<dbReference type="EMBL" id="JAATJS010000007">
    <property type="protein sequence ID" value="NIX78237.1"/>
    <property type="molecule type" value="Genomic_DNA"/>
</dbReference>
<name>A0ABX0VI92_9HYPH</name>
<sequence>MAQRTVHVIGAGLAGLSASTALAERGWFVQLYEAAPQAGGRCRSYVDKTIGATIDNGNHVILSGNHSALAYLDRIGARDSLIEPDRPAFDFVDLRSDERWHIELNEGRIPWWIFNEAKRVPGTRPFDYLKLLGLRFSNDRTRISDILGCHGTLYERLWEPLLLAALNTEPPLASARLANAVIRQTLGRGGKACRLLVTRDGLSAAFIDPAIRLLEQRGAAIHFGCRLRSISLKTDRADRLLFGDHSVQVTHDDQVVLAVSGTALSQLLPEVDTPVEHRAIINGHFKIEPPSDLPPILGVIGGDVEWIFSYRDRISTTTSSADRLIDMPRDVLAQRLWSDIERALGFSQTMPPWQVVKERRATFATLPSEEIRRPTSRTRWANLVLAGDYTATGLPATIEGAIRSGVTAANLLQHSAGRRTRDWRPHRRKAGKA</sequence>
<dbReference type="SUPFAM" id="SSF51905">
    <property type="entry name" value="FAD/NAD(P)-binding domain"/>
    <property type="match status" value="1"/>
</dbReference>
<reference evidence="2 3" key="1">
    <citation type="submission" date="2020-03" db="EMBL/GenBank/DDBJ databases">
        <title>The genome sequence of Microvirga sp. c23x22.</title>
        <authorList>
            <person name="Zhang X."/>
        </authorList>
    </citation>
    <scope>NUCLEOTIDE SEQUENCE [LARGE SCALE GENOMIC DNA]</scope>
    <source>
        <strain evidence="3">c23x22</strain>
    </source>
</reference>
<dbReference type="InterPro" id="IPR017830">
    <property type="entry name" value="SQase_HpnE"/>
</dbReference>
<organism evidence="2 3">
    <name type="scientific">Microvirga terricola</name>
    <dbReference type="NCBI Taxonomy" id="2719797"/>
    <lineage>
        <taxon>Bacteria</taxon>
        <taxon>Pseudomonadati</taxon>
        <taxon>Pseudomonadota</taxon>
        <taxon>Alphaproteobacteria</taxon>
        <taxon>Hyphomicrobiales</taxon>
        <taxon>Methylobacteriaceae</taxon>
        <taxon>Microvirga</taxon>
    </lineage>
</organism>
<dbReference type="Pfam" id="PF01593">
    <property type="entry name" value="Amino_oxidase"/>
    <property type="match status" value="1"/>
</dbReference>
<evidence type="ECO:0000313" key="3">
    <source>
        <dbReference type="Proteomes" id="UP000707352"/>
    </source>
</evidence>
<proteinExistence type="predicted"/>
<protein>
    <submittedName>
        <fullName evidence="2">NAD(P)-binding protein</fullName>
    </submittedName>
</protein>
<dbReference type="InterPro" id="IPR002937">
    <property type="entry name" value="Amino_oxidase"/>
</dbReference>